<keyword evidence="2" id="KW-1185">Reference proteome</keyword>
<evidence type="ECO:0000313" key="2">
    <source>
        <dbReference type="Proteomes" id="UP000589036"/>
    </source>
</evidence>
<evidence type="ECO:0000313" key="1">
    <source>
        <dbReference type="EMBL" id="NYE45455.1"/>
    </source>
</evidence>
<gene>
    <name evidence="1" type="ORF">HDA32_000575</name>
</gene>
<reference evidence="1 2" key="1">
    <citation type="submission" date="2020-07" db="EMBL/GenBank/DDBJ databases">
        <title>Sequencing the genomes of 1000 actinobacteria strains.</title>
        <authorList>
            <person name="Klenk H.-P."/>
        </authorList>
    </citation>
    <scope>NUCLEOTIDE SEQUENCE [LARGE SCALE GENOMIC DNA]</scope>
    <source>
        <strain evidence="1 2">CXB654</strain>
    </source>
</reference>
<accession>A0A852TPB7</accession>
<dbReference type="EMBL" id="JACCCC010000001">
    <property type="protein sequence ID" value="NYE45455.1"/>
    <property type="molecule type" value="Genomic_DNA"/>
</dbReference>
<dbReference type="Proteomes" id="UP000589036">
    <property type="component" value="Unassembled WGS sequence"/>
</dbReference>
<name>A0A852TPB7_9ACTN</name>
<protein>
    <submittedName>
        <fullName evidence="1">Uncharacterized protein</fullName>
    </submittedName>
</protein>
<proteinExistence type="predicted"/>
<sequence>MSLDPKGIGRARWSARRKKALNAFDLTFDGRPTTTRR</sequence>
<comment type="caution">
    <text evidence="1">The sequence shown here is derived from an EMBL/GenBank/DDBJ whole genome shotgun (WGS) entry which is preliminary data.</text>
</comment>
<dbReference type="AlphaFoldDB" id="A0A852TPB7"/>
<organism evidence="1 2">
    <name type="scientific">Spinactinospora alkalitolerans</name>
    <dbReference type="NCBI Taxonomy" id="687207"/>
    <lineage>
        <taxon>Bacteria</taxon>
        <taxon>Bacillati</taxon>
        <taxon>Actinomycetota</taxon>
        <taxon>Actinomycetes</taxon>
        <taxon>Streptosporangiales</taxon>
        <taxon>Nocardiopsidaceae</taxon>
        <taxon>Spinactinospora</taxon>
    </lineage>
</organism>